<dbReference type="EMBL" id="DTKJ01000002">
    <property type="protein sequence ID" value="HGZ10600.1"/>
    <property type="molecule type" value="Genomic_DNA"/>
</dbReference>
<feature type="transmembrane region" description="Helical" evidence="6">
    <location>
        <begin position="169"/>
        <end position="185"/>
    </location>
</feature>
<protein>
    <submittedName>
        <fullName evidence="7">Branched-chain amino acid ABC transporter permease</fullName>
    </submittedName>
</protein>
<evidence type="ECO:0000256" key="5">
    <source>
        <dbReference type="ARBA" id="ARBA00023136"/>
    </source>
</evidence>
<keyword evidence="3 6" id="KW-0812">Transmembrane</keyword>
<proteinExistence type="predicted"/>
<evidence type="ECO:0000256" key="4">
    <source>
        <dbReference type="ARBA" id="ARBA00022989"/>
    </source>
</evidence>
<dbReference type="PANTHER" id="PTHR30482:SF10">
    <property type="entry name" value="HIGH-AFFINITY BRANCHED-CHAIN AMINO ACID TRANSPORT PROTEIN BRAE"/>
    <property type="match status" value="1"/>
</dbReference>
<accession>A0A7C5EKM0</accession>
<feature type="transmembrane region" description="Helical" evidence="6">
    <location>
        <begin position="61"/>
        <end position="79"/>
    </location>
</feature>
<dbReference type="InterPro" id="IPR043428">
    <property type="entry name" value="LivM-like"/>
</dbReference>
<feature type="transmembrane region" description="Helical" evidence="6">
    <location>
        <begin position="244"/>
        <end position="262"/>
    </location>
</feature>
<dbReference type="InterPro" id="IPR001851">
    <property type="entry name" value="ABC_transp_permease"/>
</dbReference>
<keyword evidence="2" id="KW-1003">Cell membrane</keyword>
<evidence type="ECO:0000313" key="7">
    <source>
        <dbReference type="EMBL" id="HGZ10600.1"/>
    </source>
</evidence>
<keyword evidence="4 6" id="KW-1133">Transmembrane helix</keyword>
<dbReference type="Pfam" id="PF02653">
    <property type="entry name" value="BPD_transp_2"/>
    <property type="match status" value="1"/>
</dbReference>
<gene>
    <name evidence="7" type="ORF">ENW48_00075</name>
</gene>
<evidence type="ECO:0000256" key="1">
    <source>
        <dbReference type="ARBA" id="ARBA00004651"/>
    </source>
</evidence>
<feature type="transmembrane region" description="Helical" evidence="6">
    <location>
        <begin position="305"/>
        <end position="322"/>
    </location>
</feature>
<feature type="transmembrane region" description="Helical" evidence="6">
    <location>
        <begin position="33"/>
        <end position="54"/>
    </location>
</feature>
<dbReference type="GO" id="GO:0005886">
    <property type="term" value="C:plasma membrane"/>
    <property type="evidence" value="ECO:0007669"/>
    <property type="project" value="UniProtKB-SubCell"/>
</dbReference>
<organism evidence="7">
    <name type="scientific">Desulfobacca acetoxidans</name>
    <dbReference type="NCBI Taxonomy" id="60893"/>
    <lineage>
        <taxon>Bacteria</taxon>
        <taxon>Pseudomonadati</taxon>
        <taxon>Thermodesulfobacteriota</taxon>
        <taxon>Desulfobaccia</taxon>
        <taxon>Desulfobaccales</taxon>
        <taxon>Desulfobaccaceae</taxon>
        <taxon>Desulfobacca</taxon>
    </lineage>
</organism>
<feature type="transmembrane region" description="Helical" evidence="6">
    <location>
        <begin position="217"/>
        <end position="238"/>
    </location>
</feature>
<dbReference type="CDD" id="cd06581">
    <property type="entry name" value="TM_PBP1_LivM_like"/>
    <property type="match status" value="1"/>
</dbReference>
<evidence type="ECO:0000256" key="6">
    <source>
        <dbReference type="SAM" id="Phobius"/>
    </source>
</evidence>
<feature type="transmembrane region" description="Helical" evidence="6">
    <location>
        <begin position="99"/>
        <end position="118"/>
    </location>
</feature>
<sequence length="350" mass="37986">MKRLWLNLLALVLFLLLLFGAERGAGEYEVRLLTQVAIFITLAVVYNLVVGVAGQLHLGPNAFITLGAYTTALLTLTPAEKEFIFLVEPLVWPLSDITLPFFWALVAGGVVAALFGFLTGFPVFRVRGDYLAIVTLGFGEVVRVLANNLQGLTNGPLGLKGLPPYTSLWWAWGTAGLAVAVVQALRNSGYGRALEAIRQDETAAQAMGINTFRHLMLAYVLSSFFFGVGGGLLAHLITTISPNLFTFFLTFNLLIIIVVGGLGSTTGAVLSAGLITLAGEWLRVVEEPQVILGHVLPGIPGLRQVVFSLALLLVIIFFRRGLLDRREFSWEAALACLNRYCPGRSQSLRR</sequence>
<reference evidence="7" key="1">
    <citation type="journal article" date="2020" name="mSystems">
        <title>Genome- and Community-Level Interaction Insights into Carbon Utilization and Element Cycling Functions of Hydrothermarchaeota in Hydrothermal Sediment.</title>
        <authorList>
            <person name="Zhou Z."/>
            <person name="Liu Y."/>
            <person name="Xu W."/>
            <person name="Pan J."/>
            <person name="Luo Z.H."/>
            <person name="Li M."/>
        </authorList>
    </citation>
    <scope>NUCLEOTIDE SEQUENCE [LARGE SCALE GENOMIC DNA]</scope>
    <source>
        <strain evidence="7">SpSt-853</strain>
    </source>
</reference>
<name>A0A7C5EKM0_9BACT</name>
<dbReference type="GO" id="GO:0015658">
    <property type="term" value="F:branched-chain amino acid transmembrane transporter activity"/>
    <property type="evidence" value="ECO:0007669"/>
    <property type="project" value="InterPro"/>
</dbReference>
<evidence type="ECO:0000256" key="2">
    <source>
        <dbReference type="ARBA" id="ARBA00022475"/>
    </source>
</evidence>
<dbReference type="PANTHER" id="PTHR30482">
    <property type="entry name" value="HIGH-AFFINITY BRANCHED-CHAIN AMINO ACID TRANSPORT SYSTEM PERMEASE"/>
    <property type="match status" value="1"/>
</dbReference>
<keyword evidence="5 6" id="KW-0472">Membrane</keyword>
<comment type="subcellular location">
    <subcellularLocation>
        <location evidence="1">Cell membrane</location>
        <topology evidence="1">Multi-pass membrane protein</topology>
    </subcellularLocation>
</comment>
<evidence type="ECO:0000256" key="3">
    <source>
        <dbReference type="ARBA" id="ARBA00022692"/>
    </source>
</evidence>
<comment type="caution">
    <text evidence="7">The sequence shown here is derived from an EMBL/GenBank/DDBJ whole genome shotgun (WGS) entry which is preliminary data.</text>
</comment>
<dbReference type="AlphaFoldDB" id="A0A7C5EKM0"/>